<accession>A0A847U841</accession>
<dbReference type="AlphaFoldDB" id="A0A847U841"/>
<evidence type="ECO:0000313" key="1">
    <source>
        <dbReference type="EMBL" id="NLV08736.1"/>
    </source>
</evidence>
<gene>
    <name evidence="1" type="ORF">GOC74_02130</name>
</gene>
<dbReference type="EMBL" id="WOYG01000001">
    <property type="protein sequence ID" value="NLV08736.1"/>
    <property type="molecule type" value="Genomic_DNA"/>
</dbReference>
<sequence length="126" mass="14266">MQEIMQQVALLASEADETDEQRAQRLEEIAVETDIEAETLYNVEEDLRSELRRYLETHPQQRQDLQQLAQQFGPLLGIDPNAADDLVVSLGTQKALADPVMTAQVVRTLHTVFTDRGLYDQLDEVA</sequence>
<comment type="caution">
    <text evidence="1">The sequence shown here is derived from an EMBL/GenBank/DDBJ whole genome shotgun (WGS) entry which is preliminary data.</text>
</comment>
<evidence type="ECO:0000313" key="2">
    <source>
        <dbReference type="Proteomes" id="UP000608662"/>
    </source>
</evidence>
<dbReference type="RefSeq" id="WP_170092716.1">
    <property type="nucleotide sequence ID" value="NZ_WOYG01000001.1"/>
</dbReference>
<organism evidence="1 2">
    <name type="scientific">Halomicrobium mukohataei</name>
    <dbReference type="NCBI Taxonomy" id="57705"/>
    <lineage>
        <taxon>Archaea</taxon>
        <taxon>Methanobacteriati</taxon>
        <taxon>Methanobacteriota</taxon>
        <taxon>Stenosarchaea group</taxon>
        <taxon>Halobacteria</taxon>
        <taxon>Halobacteriales</taxon>
        <taxon>Haloarculaceae</taxon>
        <taxon>Halomicrobium</taxon>
    </lineage>
</organism>
<name>A0A847U841_9EURY</name>
<reference evidence="1" key="1">
    <citation type="submission" date="2019-12" db="EMBL/GenBank/DDBJ databases">
        <title>Whole-genome sequence of Halomicrobium mukohataei pws1.</title>
        <authorList>
            <person name="Verma D.K."/>
            <person name="Gopal K."/>
            <person name="Prasad E.S."/>
        </authorList>
    </citation>
    <scope>NUCLEOTIDE SEQUENCE</scope>
    <source>
        <strain evidence="1">Pws1</strain>
    </source>
</reference>
<proteinExistence type="predicted"/>
<dbReference type="Proteomes" id="UP000608662">
    <property type="component" value="Unassembled WGS sequence"/>
</dbReference>
<protein>
    <submittedName>
        <fullName evidence="1">Uncharacterized protein</fullName>
    </submittedName>
</protein>
<dbReference type="OrthoDB" id="217582at2157"/>